<feature type="region of interest" description="Disordered" evidence="1">
    <location>
        <begin position="30"/>
        <end position="51"/>
    </location>
</feature>
<evidence type="ECO:0000256" key="1">
    <source>
        <dbReference type="SAM" id="MobiDB-lite"/>
    </source>
</evidence>
<proteinExistence type="predicted"/>
<gene>
    <name evidence="2" type="ORF">ISF26_05710</name>
</gene>
<feature type="compositionally biased region" description="Polar residues" evidence="1">
    <location>
        <begin position="110"/>
        <end position="120"/>
    </location>
</feature>
<keyword evidence="3" id="KW-1185">Reference proteome</keyword>
<sequence length="162" mass="17714">MQPIVPGSDWEPLPHGEWVVRLAIASKDSASGRASPAAFQLSTEDEKENPPRLSVWAEKNTTPNQAWILMGSKPEYCLALRLETDKIRSIVPDPIQPMIKPLDVVWHPLFQNNGTGQSSPDPRPGASGHTGTSGLKDGSVPNKIQRKSLRSQLADMAEVMDL</sequence>
<organism evidence="2 3">
    <name type="scientific">Gloeobacter morelensis MG652769</name>
    <dbReference type="NCBI Taxonomy" id="2781736"/>
    <lineage>
        <taxon>Bacteria</taxon>
        <taxon>Bacillati</taxon>
        <taxon>Cyanobacteriota</taxon>
        <taxon>Cyanophyceae</taxon>
        <taxon>Gloeobacterales</taxon>
        <taxon>Gloeobacteraceae</taxon>
        <taxon>Gloeobacter</taxon>
        <taxon>Gloeobacter morelensis</taxon>
    </lineage>
</organism>
<protein>
    <submittedName>
        <fullName evidence="2">Uncharacterized protein</fullName>
    </submittedName>
</protein>
<name>A0ABY3PPV0_9CYAN</name>
<dbReference type="Proteomes" id="UP001054846">
    <property type="component" value="Chromosome"/>
</dbReference>
<dbReference type="RefSeq" id="WP_230842951.1">
    <property type="nucleotide sequence ID" value="NZ_CP063845.1"/>
</dbReference>
<evidence type="ECO:0000313" key="2">
    <source>
        <dbReference type="EMBL" id="UFP95728.1"/>
    </source>
</evidence>
<accession>A0ABY3PPV0</accession>
<feature type="region of interest" description="Disordered" evidence="1">
    <location>
        <begin position="110"/>
        <end position="151"/>
    </location>
</feature>
<reference evidence="2 3" key="1">
    <citation type="journal article" date="2021" name="Genome Biol. Evol.">
        <title>Complete Genome Sequencing of a Novel Gloeobacter Species from a Waterfall Cave in Mexico.</title>
        <authorList>
            <person name="Saw J.H."/>
            <person name="Cardona T."/>
            <person name="Montejano G."/>
        </authorList>
    </citation>
    <scope>NUCLEOTIDE SEQUENCE [LARGE SCALE GENOMIC DNA]</scope>
    <source>
        <strain evidence="2">MG652769</strain>
    </source>
</reference>
<evidence type="ECO:0000313" key="3">
    <source>
        <dbReference type="Proteomes" id="UP001054846"/>
    </source>
</evidence>
<dbReference type="EMBL" id="CP063845">
    <property type="protein sequence ID" value="UFP95728.1"/>
    <property type="molecule type" value="Genomic_DNA"/>
</dbReference>